<dbReference type="RefSeq" id="WP_171470025.1">
    <property type="nucleotide sequence ID" value="NZ_CP053452.2"/>
</dbReference>
<dbReference type="KEGG" id="ftj:FTUN_1440"/>
<keyword evidence="7" id="KW-1185">Reference proteome</keyword>
<feature type="domain" description="RNA polymerase sigma-70 region 2" evidence="5">
    <location>
        <begin position="39"/>
        <end position="100"/>
    </location>
</feature>
<keyword evidence="2" id="KW-0731">Sigma factor</keyword>
<evidence type="ECO:0000256" key="1">
    <source>
        <dbReference type="ARBA" id="ARBA00023015"/>
    </source>
</evidence>
<proteinExistence type="predicted"/>
<dbReference type="EMBL" id="CP053452">
    <property type="protein sequence ID" value="QJW93926.1"/>
    <property type="molecule type" value="Genomic_DNA"/>
</dbReference>
<dbReference type="PANTHER" id="PTHR43133:SF51">
    <property type="entry name" value="RNA POLYMERASE SIGMA FACTOR"/>
    <property type="match status" value="1"/>
</dbReference>
<dbReference type="InterPro" id="IPR013325">
    <property type="entry name" value="RNA_pol_sigma_r2"/>
</dbReference>
<keyword evidence="3" id="KW-0804">Transcription</keyword>
<protein>
    <recommendedName>
        <fullName evidence="5">RNA polymerase sigma-70 region 2 domain-containing protein</fullName>
    </recommendedName>
</protein>
<sequence>MNQLLRYLRAAAPAKAEAPDRELLARFARERDGAAFAALVARHGGAVWAACRRFLDREQDAEDAFQAVFLTLARKAGSVGDGLPAWLHGVARRAAANLRRGAPDGPRAKKPPACPRVGAPT</sequence>
<keyword evidence="1" id="KW-0805">Transcription regulation</keyword>
<evidence type="ECO:0000256" key="4">
    <source>
        <dbReference type="SAM" id="MobiDB-lite"/>
    </source>
</evidence>
<dbReference type="GO" id="GO:0016987">
    <property type="term" value="F:sigma factor activity"/>
    <property type="evidence" value="ECO:0007669"/>
    <property type="project" value="UniProtKB-KW"/>
</dbReference>
<dbReference type="Gene3D" id="1.10.1740.10">
    <property type="match status" value="1"/>
</dbReference>
<evidence type="ECO:0000313" key="7">
    <source>
        <dbReference type="Proteomes" id="UP000503447"/>
    </source>
</evidence>
<reference evidence="7" key="1">
    <citation type="submission" date="2020-05" db="EMBL/GenBank/DDBJ databases">
        <title>Frigoriglobus tundricola gen. nov., sp. nov., a psychrotolerant cellulolytic planctomycete of the family Gemmataceae with two divergent copies of 16S rRNA gene.</title>
        <authorList>
            <person name="Kulichevskaya I.S."/>
            <person name="Ivanova A.A."/>
            <person name="Naumoff D.G."/>
            <person name="Beletsky A.V."/>
            <person name="Rijpstra W.I.C."/>
            <person name="Sinninghe Damste J.S."/>
            <person name="Mardanov A.V."/>
            <person name="Ravin N.V."/>
            <person name="Dedysh S.N."/>
        </authorList>
    </citation>
    <scope>NUCLEOTIDE SEQUENCE [LARGE SCALE GENOMIC DNA]</scope>
    <source>
        <strain evidence="7">PL17</strain>
    </source>
</reference>
<gene>
    <name evidence="6" type="ORF">FTUN_1440</name>
</gene>
<dbReference type="InterPro" id="IPR007627">
    <property type="entry name" value="RNA_pol_sigma70_r2"/>
</dbReference>
<dbReference type="PANTHER" id="PTHR43133">
    <property type="entry name" value="RNA POLYMERASE ECF-TYPE SIGMA FACTO"/>
    <property type="match status" value="1"/>
</dbReference>
<name>A0A6M5YKW6_9BACT</name>
<dbReference type="AlphaFoldDB" id="A0A6M5YKW6"/>
<dbReference type="Proteomes" id="UP000503447">
    <property type="component" value="Chromosome"/>
</dbReference>
<dbReference type="InterPro" id="IPR039425">
    <property type="entry name" value="RNA_pol_sigma-70-like"/>
</dbReference>
<dbReference type="GO" id="GO:0006352">
    <property type="term" value="P:DNA-templated transcription initiation"/>
    <property type="evidence" value="ECO:0007669"/>
    <property type="project" value="InterPro"/>
</dbReference>
<feature type="region of interest" description="Disordered" evidence="4">
    <location>
        <begin position="98"/>
        <end position="121"/>
    </location>
</feature>
<dbReference type="SUPFAM" id="SSF88946">
    <property type="entry name" value="Sigma2 domain of RNA polymerase sigma factors"/>
    <property type="match status" value="1"/>
</dbReference>
<organism evidence="6 7">
    <name type="scientific">Frigoriglobus tundricola</name>
    <dbReference type="NCBI Taxonomy" id="2774151"/>
    <lineage>
        <taxon>Bacteria</taxon>
        <taxon>Pseudomonadati</taxon>
        <taxon>Planctomycetota</taxon>
        <taxon>Planctomycetia</taxon>
        <taxon>Gemmatales</taxon>
        <taxon>Gemmataceae</taxon>
        <taxon>Frigoriglobus</taxon>
    </lineage>
</organism>
<evidence type="ECO:0000256" key="3">
    <source>
        <dbReference type="ARBA" id="ARBA00023163"/>
    </source>
</evidence>
<evidence type="ECO:0000313" key="6">
    <source>
        <dbReference type="EMBL" id="QJW93926.1"/>
    </source>
</evidence>
<evidence type="ECO:0000256" key="2">
    <source>
        <dbReference type="ARBA" id="ARBA00023082"/>
    </source>
</evidence>
<evidence type="ECO:0000259" key="5">
    <source>
        <dbReference type="Pfam" id="PF04542"/>
    </source>
</evidence>
<dbReference type="Pfam" id="PF04542">
    <property type="entry name" value="Sigma70_r2"/>
    <property type="match status" value="1"/>
</dbReference>
<accession>A0A6M5YKW6</accession>